<accession>A0A8S0Q799</accession>
<evidence type="ECO:0000313" key="2">
    <source>
        <dbReference type="EMBL" id="CAA2961825.1"/>
    </source>
</evidence>
<dbReference type="Proteomes" id="UP000594638">
    <property type="component" value="Unassembled WGS sequence"/>
</dbReference>
<feature type="region of interest" description="Disordered" evidence="1">
    <location>
        <begin position="57"/>
        <end position="76"/>
    </location>
</feature>
<feature type="non-terminal residue" evidence="2">
    <location>
        <position position="1"/>
    </location>
</feature>
<protein>
    <submittedName>
        <fullName evidence="2">Uncharacterized protein</fullName>
    </submittedName>
</protein>
<evidence type="ECO:0000256" key="1">
    <source>
        <dbReference type="SAM" id="MobiDB-lite"/>
    </source>
</evidence>
<dbReference type="Gramene" id="OE9A080296T1">
    <property type="protein sequence ID" value="OE9A080296C1"/>
    <property type="gene ID" value="OE9A080296"/>
</dbReference>
<dbReference type="EMBL" id="CACTIH010000631">
    <property type="protein sequence ID" value="CAA2961825.1"/>
    <property type="molecule type" value="Genomic_DNA"/>
</dbReference>
<feature type="compositionally biased region" description="Polar residues" evidence="1">
    <location>
        <begin position="57"/>
        <end position="68"/>
    </location>
</feature>
<name>A0A8S0Q799_OLEEU</name>
<comment type="caution">
    <text evidence="2">The sequence shown here is derived from an EMBL/GenBank/DDBJ whole genome shotgun (WGS) entry which is preliminary data.</text>
</comment>
<dbReference type="AlphaFoldDB" id="A0A8S0Q799"/>
<organism evidence="2 3">
    <name type="scientific">Olea europaea subsp. europaea</name>
    <dbReference type="NCBI Taxonomy" id="158383"/>
    <lineage>
        <taxon>Eukaryota</taxon>
        <taxon>Viridiplantae</taxon>
        <taxon>Streptophyta</taxon>
        <taxon>Embryophyta</taxon>
        <taxon>Tracheophyta</taxon>
        <taxon>Spermatophyta</taxon>
        <taxon>Magnoliopsida</taxon>
        <taxon>eudicotyledons</taxon>
        <taxon>Gunneridae</taxon>
        <taxon>Pentapetalae</taxon>
        <taxon>asterids</taxon>
        <taxon>lamiids</taxon>
        <taxon>Lamiales</taxon>
        <taxon>Oleaceae</taxon>
        <taxon>Oleeae</taxon>
        <taxon>Olea</taxon>
    </lineage>
</organism>
<proteinExistence type="predicted"/>
<gene>
    <name evidence="2" type="ORF">OLEA9_A080296</name>
</gene>
<sequence length="95" mass="10946">DFYINGVFQRDWLPSSRRSHSLHKQLWLLWNCSYHEYVLQVPQRDDLETATHQTPSTVENFVNSGSSTKGKEPVVTETDAIDVQDRTVELKAPSN</sequence>
<keyword evidence="3" id="KW-1185">Reference proteome</keyword>
<evidence type="ECO:0000313" key="3">
    <source>
        <dbReference type="Proteomes" id="UP000594638"/>
    </source>
</evidence>
<reference evidence="2 3" key="1">
    <citation type="submission" date="2019-12" db="EMBL/GenBank/DDBJ databases">
        <authorList>
            <person name="Alioto T."/>
            <person name="Alioto T."/>
            <person name="Gomez Garrido J."/>
        </authorList>
    </citation>
    <scope>NUCLEOTIDE SEQUENCE [LARGE SCALE GENOMIC DNA]</scope>
</reference>